<gene>
    <name evidence="1" type="ORF">DP939_02275</name>
</gene>
<name>A0A366M677_9ACTN</name>
<protein>
    <submittedName>
        <fullName evidence="1">Uncharacterized protein</fullName>
    </submittedName>
</protein>
<evidence type="ECO:0000313" key="2">
    <source>
        <dbReference type="Proteomes" id="UP000253303"/>
    </source>
</evidence>
<dbReference type="Proteomes" id="UP000253303">
    <property type="component" value="Unassembled WGS sequence"/>
</dbReference>
<reference evidence="1 2" key="1">
    <citation type="submission" date="2018-06" db="EMBL/GenBank/DDBJ databases">
        <title>Sphaerisporangium craniellae sp. nov., isolated from a marine sponge in the South China Sea.</title>
        <authorList>
            <person name="Li L."/>
        </authorList>
    </citation>
    <scope>NUCLEOTIDE SEQUENCE [LARGE SCALE GENOMIC DNA]</scope>
    <source>
        <strain evidence="1 2">LHW63015</strain>
    </source>
</reference>
<dbReference type="RefSeq" id="WP_113978283.1">
    <property type="nucleotide sequence ID" value="NZ_QMEY01000001.1"/>
</dbReference>
<sequence length="75" mass="8254">MMIHDHTTGFASILIVRRQPDGTTLARRWHTRACCAETLAAQLGKPHEEMLATAPAADAVRDVMRDTPGIIWDAS</sequence>
<organism evidence="1 2">
    <name type="scientific">Spongiactinospora rosea</name>
    <dbReference type="NCBI Taxonomy" id="2248750"/>
    <lineage>
        <taxon>Bacteria</taxon>
        <taxon>Bacillati</taxon>
        <taxon>Actinomycetota</taxon>
        <taxon>Actinomycetes</taxon>
        <taxon>Streptosporangiales</taxon>
        <taxon>Streptosporangiaceae</taxon>
        <taxon>Spongiactinospora</taxon>
    </lineage>
</organism>
<accession>A0A366M677</accession>
<dbReference type="EMBL" id="QMEY01000001">
    <property type="protein sequence ID" value="RBQ21557.1"/>
    <property type="molecule type" value="Genomic_DNA"/>
</dbReference>
<proteinExistence type="predicted"/>
<evidence type="ECO:0000313" key="1">
    <source>
        <dbReference type="EMBL" id="RBQ21557.1"/>
    </source>
</evidence>
<dbReference type="AlphaFoldDB" id="A0A366M677"/>
<comment type="caution">
    <text evidence="1">The sequence shown here is derived from an EMBL/GenBank/DDBJ whole genome shotgun (WGS) entry which is preliminary data.</text>
</comment>
<keyword evidence="2" id="KW-1185">Reference proteome</keyword>